<proteinExistence type="predicted"/>
<reference evidence="1 2" key="2">
    <citation type="journal article" date="2018" name="Plant J.">
        <title>The Physcomitrella patens chromosome-scale assembly reveals moss genome structure and evolution.</title>
        <authorList>
            <person name="Lang D."/>
            <person name="Ullrich K.K."/>
            <person name="Murat F."/>
            <person name="Fuchs J."/>
            <person name="Jenkins J."/>
            <person name="Haas F.B."/>
            <person name="Piednoel M."/>
            <person name="Gundlach H."/>
            <person name="Van Bel M."/>
            <person name="Meyberg R."/>
            <person name="Vives C."/>
            <person name="Morata J."/>
            <person name="Symeonidi A."/>
            <person name="Hiss M."/>
            <person name="Muchero W."/>
            <person name="Kamisugi Y."/>
            <person name="Saleh O."/>
            <person name="Blanc G."/>
            <person name="Decker E.L."/>
            <person name="van Gessel N."/>
            <person name="Grimwood J."/>
            <person name="Hayes R.D."/>
            <person name="Graham S.W."/>
            <person name="Gunter L.E."/>
            <person name="McDaniel S.F."/>
            <person name="Hoernstein S.N.W."/>
            <person name="Larsson A."/>
            <person name="Li F.W."/>
            <person name="Perroud P.F."/>
            <person name="Phillips J."/>
            <person name="Ranjan P."/>
            <person name="Rokshar D.S."/>
            <person name="Rothfels C.J."/>
            <person name="Schneider L."/>
            <person name="Shu S."/>
            <person name="Stevenson D.W."/>
            <person name="Thummler F."/>
            <person name="Tillich M."/>
            <person name="Villarreal Aguilar J.C."/>
            <person name="Widiez T."/>
            <person name="Wong G.K."/>
            <person name="Wymore A."/>
            <person name="Zhang Y."/>
            <person name="Zimmer A.D."/>
            <person name="Quatrano R.S."/>
            <person name="Mayer K.F.X."/>
            <person name="Goodstein D."/>
            <person name="Casacuberta J.M."/>
            <person name="Vandepoele K."/>
            <person name="Reski R."/>
            <person name="Cuming A.C."/>
            <person name="Tuskan G.A."/>
            <person name="Maumus F."/>
            <person name="Salse J."/>
            <person name="Schmutz J."/>
            <person name="Rensing S.A."/>
        </authorList>
    </citation>
    <scope>NUCLEOTIDE SEQUENCE [LARGE SCALE GENOMIC DNA]</scope>
    <source>
        <strain evidence="1 2">cv. Gransden 2004</strain>
    </source>
</reference>
<dbReference type="Proteomes" id="UP000006727">
    <property type="component" value="Chromosome 11"/>
</dbReference>
<reference evidence="1 2" key="1">
    <citation type="journal article" date="2008" name="Science">
        <title>The Physcomitrella genome reveals evolutionary insights into the conquest of land by plants.</title>
        <authorList>
            <person name="Rensing S."/>
            <person name="Lang D."/>
            <person name="Zimmer A."/>
            <person name="Terry A."/>
            <person name="Salamov A."/>
            <person name="Shapiro H."/>
            <person name="Nishiyama T."/>
            <person name="Perroud P.-F."/>
            <person name="Lindquist E."/>
            <person name="Kamisugi Y."/>
            <person name="Tanahashi T."/>
            <person name="Sakakibara K."/>
            <person name="Fujita T."/>
            <person name="Oishi K."/>
            <person name="Shin-I T."/>
            <person name="Kuroki Y."/>
            <person name="Toyoda A."/>
            <person name="Suzuki Y."/>
            <person name="Hashimoto A."/>
            <person name="Yamaguchi K."/>
            <person name="Sugano A."/>
            <person name="Kohara Y."/>
            <person name="Fujiyama A."/>
            <person name="Anterola A."/>
            <person name="Aoki S."/>
            <person name="Ashton N."/>
            <person name="Barbazuk W.B."/>
            <person name="Barker E."/>
            <person name="Bennetzen J."/>
            <person name="Bezanilla M."/>
            <person name="Blankenship R."/>
            <person name="Cho S.H."/>
            <person name="Dutcher S."/>
            <person name="Estelle M."/>
            <person name="Fawcett J.A."/>
            <person name="Gundlach H."/>
            <person name="Hanada K."/>
            <person name="Heyl A."/>
            <person name="Hicks K.A."/>
            <person name="Hugh J."/>
            <person name="Lohr M."/>
            <person name="Mayer K."/>
            <person name="Melkozernov A."/>
            <person name="Murata T."/>
            <person name="Nelson D."/>
            <person name="Pils B."/>
            <person name="Prigge M."/>
            <person name="Reiss B."/>
            <person name="Renner T."/>
            <person name="Rombauts S."/>
            <person name="Rushton P."/>
            <person name="Sanderfoot A."/>
            <person name="Schween G."/>
            <person name="Shiu S.-H."/>
            <person name="Stueber K."/>
            <person name="Theodoulou F.L."/>
            <person name="Tu H."/>
            <person name="Van de Peer Y."/>
            <person name="Verrier P.J."/>
            <person name="Waters E."/>
            <person name="Wood A."/>
            <person name="Yang L."/>
            <person name="Cove D."/>
            <person name="Cuming A."/>
            <person name="Hasebe M."/>
            <person name="Lucas S."/>
            <person name="Mishler D.B."/>
            <person name="Reski R."/>
            <person name="Grigoriev I."/>
            <person name="Quatrano R.S."/>
            <person name="Boore J.L."/>
        </authorList>
    </citation>
    <scope>NUCLEOTIDE SEQUENCE [LARGE SCALE GENOMIC DNA]</scope>
    <source>
        <strain evidence="1 2">cv. Gransden 2004</strain>
    </source>
</reference>
<evidence type="ECO:0000313" key="2">
    <source>
        <dbReference type="Proteomes" id="UP000006727"/>
    </source>
</evidence>
<dbReference type="Gramene" id="Pp3c11_15670V3.5">
    <property type="protein sequence ID" value="Pp3c11_15670V3.5"/>
    <property type="gene ID" value="Pp3c11_15670"/>
</dbReference>
<protein>
    <submittedName>
        <fullName evidence="1">Uncharacterized protein</fullName>
    </submittedName>
</protein>
<dbReference type="EnsemblPlants" id="Pp3c11_15670V3.5">
    <property type="protein sequence ID" value="Pp3c11_15670V3.5"/>
    <property type="gene ID" value="Pp3c11_15670"/>
</dbReference>
<keyword evidence="2" id="KW-1185">Reference proteome</keyword>
<sequence>MSSVLGVSASCVAGHVAQSRSWVPSVNARISTHRRVFVGGAGVTRSHGWRTLERGVARRSGGTGWGGSNAQTEPLDLTEENVQQVLLDARSEVCHACVALLSCSLSQILPCCCSCLT</sequence>
<dbReference type="AlphaFoldDB" id="A0A7I4A6H6"/>
<organism evidence="1 2">
    <name type="scientific">Physcomitrium patens</name>
    <name type="common">Spreading-leaved earth moss</name>
    <name type="synonym">Physcomitrella patens</name>
    <dbReference type="NCBI Taxonomy" id="3218"/>
    <lineage>
        <taxon>Eukaryota</taxon>
        <taxon>Viridiplantae</taxon>
        <taxon>Streptophyta</taxon>
        <taxon>Embryophyta</taxon>
        <taxon>Bryophyta</taxon>
        <taxon>Bryophytina</taxon>
        <taxon>Bryopsida</taxon>
        <taxon>Funariidae</taxon>
        <taxon>Funariales</taxon>
        <taxon>Funariaceae</taxon>
        <taxon>Physcomitrium</taxon>
    </lineage>
</organism>
<name>A0A7I4A6H6_PHYPA</name>
<dbReference type="EMBL" id="ABEU02000011">
    <property type="status" value="NOT_ANNOTATED_CDS"/>
    <property type="molecule type" value="Genomic_DNA"/>
</dbReference>
<evidence type="ECO:0000313" key="1">
    <source>
        <dbReference type="EnsemblPlants" id="Pp3c11_15670V3.5"/>
    </source>
</evidence>
<accession>A0A7I4A6H6</accession>
<reference evidence="1" key="3">
    <citation type="submission" date="2020-12" db="UniProtKB">
        <authorList>
            <consortium name="EnsemblPlants"/>
        </authorList>
    </citation>
    <scope>IDENTIFICATION</scope>
</reference>
<gene>
    <name evidence="1" type="primary">LOC112288656</name>
</gene>